<reference evidence="4 5" key="1">
    <citation type="submission" date="2025-04" db="UniProtKB">
        <authorList>
            <consortium name="RefSeq"/>
        </authorList>
    </citation>
    <scope>IDENTIFICATION</scope>
    <source>
        <tissue evidence="4 5">Whole organism</tissue>
    </source>
</reference>
<dbReference type="RefSeq" id="XP_052127923.1">
    <property type="nucleotide sequence ID" value="XM_052271963.1"/>
</dbReference>
<sequence length="603" mass="68502">MDISRLTIDELKDYLQTLNRLKPQTLQNLQDEEVDGEAFLLINEANLQKNFSDIKAGERFKVLQLVEEFKRALPQSNDEQSSSSQLDDSASSSFDPLPVEIVFVESNECTAPMVSTSVRKTVESPPPSETPSTSAVEQVMDVKDILMQSAEGFRVVENIQKNRWPDDRHRKKMISILTDYHVKSTGANRDSYYPNPIDKLMMAKGIIRDFPTLADNGNGEGYLAWYDPSSCKGFLGKKFEYLREKHLKPTEKRKIPKDKKKSHASSTTSSTMLSDHDNEDSPSKRSKTDENYDDMVKKLSRMEATSGSKNIISSLMEGTFSERHKWMNQRPKPSGAQILTKFIHFKSYGGLMVSNSWFGIITCSLSVYNSHMFCSNFKHIIFPTKITEEFQRLHPKAVAFDLTDIVNAVLQHSKSTKKKLYEDSSCLQNDSLHALQLIFDILPSVPVKRSKEMPVTTEETNNKFWIASKPCAALVQIVPAGTDVQGYQNKLQPIKPPSDSNSKQLMSAPFMLWLTDDQLTGEIYILIDGHFIHVDVDPLSDPFPKAFDVFLKLFHVLAVHYHPQLKFFFNFFEFVYGLNNKPIPSVRALVGALRTIQIETNNN</sequence>
<protein>
    <submittedName>
        <fullName evidence="4 5">Uncharacterized protein LOC127750377 isoform X1</fullName>
    </submittedName>
</protein>
<evidence type="ECO:0000313" key="5">
    <source>
        <dbReference type="RefSeq" id="XP_052127923.1"/>
    </source>
</evidence>
<keyword evidence="3" id="KW-1185">Reference proteome</keyword>
<dbReference type="AlphaFoldDB" id="A0A9C6X2F6"/>
<feature type="compositionally biased region" description="Low complexity" evidence="1">
    <location>
        <begin position="75"/>
        <end position="92"/>
    </location>
</feature>
<accession>A0A9C6X2F6</accession>
<dbReference type="PROSITE" id="PS50105">
    <property type="entry name" value="SAM_DOMAIN"/>
    <property type="match status" value="1"/>
</dbReference>
<evidence type="ECO:0000313" key="6">
    <source>
        <dbReference type="RefSeq" id="XP_052127924.1"/>
    </source>
</evidence>
<evidence type="ECO:0000313" key="3">
    <source>
        <dbReference type="Proteomes" id="UP000504606"/>
    </source>
</evidence>
<dbReference type="InterPro" id="IPR013761">
    <property type="entry name" value="SAM/pointed_sf"/>
</dbReference>
<dbReference type="Proteomes" id="UP000504606">
    <property type="component" value="Unplaced"/>
</dbReference>
<organism evidence="3 6">
    <name type="scientific">Frankliniella occidentalis</name>
    <name type="common">Western flower thrips</name>
    <name type="synonym">Euthrips occidentalis</name>
    <dbReference type="NCBI Taxonomy" id="133901"/>
    <lineage>
        <taxon>Eukaryota</taxon>
        <taxon>Metazoa</taxon>
        <taxon>Ecdysozoa</taxon>
        <taxon>Arthropoda</taxon>
        <taxon>Hexapoda</taxon>
        <taxon>Insecta</taxon>
        <taxon>Pterygota</taxon>
        <taxon>Neoptera</taxon>
        <taxon>Paraneoptera</taxon>
        <taxon>Thysanoptera</taxon>
        <taxon>Terebrantia</taxon>
        <taxon>Thripoidea</taxon>
        <taxon>Thripidae</taxon>
        <taxon>Frankliniella</taxon>
    </lineage>
</organism>
<dbReference type="GeneID" id="127750377"/>
<feature type="compositionally biased region" description="Basic residues" evidence="1">
    <location>
        <begin position="254"/>
        <end position="263"/>
    </location>
</feature>
<name>A0A9C6X2F6_FRAOC</name>
<evidence type="ECO:0000259" key="2">
    <source>
        <dbReference type="PROSITE" id="PS50105"/>
    </source>
</evidence>
<evidence type="ECO:0000313" key="4">
    <source>
        <dbReference type="RefSeq" id="XP_052127922.1"/>
    </source>
</evidence>
<feature type="compositionally biased region" description="Basic and acidic residues" evidence="1">
    <location>
        <begin position="274"/>
        <end position="292"/>
    </location>
</feature>
<feature type="domain" description="SAM" evidence="2">
    <location>
        <begin position="6"/>
        <end position="72"/>
    </location>
</feature>
<feature type="region of interest" description="Disordered" evidence="1">
    <location>
        <begin position="73"/>
        <end position="92"/>
    </location>
</feature>
<dbReference type="PANTHER" id="PTHR31025">
    <property type="entry name" value="SI:CH211-196P9.1-RELATED"/>
    <property type="match status" value="1"/>
</dbReference>
<feature type="region of interest" description="Disordered" evidence="1">
    <location>
        <begin position="250"/>
        <end position="292"/>
    </location>
</feature>
<proteinExistence type="predicted"/>
<dbReference type="InterPro" id="IPR001660">
    <property type="entry name" value="SAM"/>
</dbReference>
<evidence type="ECO:0000256" key="1">
    <source>
        <dbReference type="SAM" id="MobiDB-lite"/>
    </source>
</evidence>
<dbReference type="PANTHER" id="PTHR31025:SF9">
    <property type="entry name" value="SI:DKEY-286J15.1"/>
    <property type="match status" value="1"/>
</dbReference>
<dbReference type="KEGG" id="foc:127750377"/>
<dbReference type="RefSeq" id="XP_052127924.1">
    <property type="nucleotide sequence ID" value="XM_052271964.1"/>
</dbReference>
<dbReference type="OrthoDB" id="8193468at2759"/>
<dbReference type="RefSeq" id="XP_052127922.1">
    <property type="nucleotide sequence ID" value="XM_052271962.1"/>
</dbReference>
<feature type="region of interest" description="Disordered" evidence="1">
    <location>
        <begin position="117"/>
        <end position="136"/>
    </location>
</feature>
<dbReference type="SUPFAM" id="SSF47769">
    <property type="entry name" value="SAM/Pointed domain"/>
    <property type="match status" value="1"/>
</dbReference>
<dbReference type="Gene3D" id="1.10.150.50">
    <property type="entry name" value="Transcription Factor, Ets-1"/>
    <property type="match status" value="1"/>
</dbReference>
<gene>
    <name evidence="4 5 6" type="primary">LOC127750377</name>
</gene>